<proteinExistence type="predicted"/>
<evidence type="ECO:0000313" key="1">
    <source>
        <dbReference type="EMBL" id="KAK7484975.1"/>
    </source>
</evidence>
<accession>A0ABD0KCY3</accession>
<dbReference type="Proteomes" id="UP001519460">
    <property type="component" value="Unassembled WGS sequence"/>
</dbReference>
<protein>
    <submittedName>
        <fullName evidence="1">Uncharacterized protein</fullName>
    </submittedName>
</protein>
<organism evidence="1 2">
    <name type="scientific">Batillaria attramentaria</name>
    <dbReference type="NCBI Taxonomy" id="370345"/>
    <lineage>
        <taxon>Eukaryota</taxon>
        <taxon>Metazoa</taxon>
        <taxon>Spiralia</taxon>
        <taxon>Lophotrochozoa</taxon>
        <taxon>Mollusca</taxon>
        <taxon>Gastropoda</taxon>
        <taxon>Caenogastropoda</taxon>
        <taxon>Sorbeoconcha</taxon>
        <taxon>Cerithioidea</taxon>
        <taxon>Batillariidae</taxon>
        <taxon>Batillaria</taxon>
    </lineage>
</organism>
<name>A0ABD0KCY3_9CAEN</name>
<evidence type="ECO:0000313" key="2">
    <source>
        <dbReference type="Proteomes" id="UP001519460"/>
    </source>
</evidence>
<gene>
    <name evidence="1" type="ORF">BaRGS_00023753</name>
</gene>
<dbReference type="AlphaFoldDB" id="A0ABD0KCY3"/>
<reference evidence="1 2" key="1">
    <citation type="journal article" date="2023" name="Sci. Data">
        <title>Genome assembly of the Korean intertidal mud-creeper Batillaria attramentaria.</title>
        <authorList>
            <person name="Patra A.K."/>
            <person name="Ho P.T."/>
            <person name="Jun S."/>
            <person name="Lee S.J."/>
            <person name="Kim Y."/>
            <person name="Won Y.J."/>
        </authorList>
    </citation>
    <scope>NUCLEOTIDE SEQUENCE [LARGE SCALE GENOMIC DNA]</scope>
    <source>
        <strain evidence="1">Wonlab-2016</strain>
    </source>
</reference>
<keyword evidence="2" id="KW-1185">Reference proteome</keyword>
<dbReference type="EMBL" id="JACVVK020000201">
    <property type="protein sequence ID" value="KAK7484975.1"/>
    <property type="molecule type" value="Genomic_DNA"/>
</dbReference>
<comment type="caution">
    <text evidence="1">The sequence shown here is derived from an EMBL/GenBank/DDBJ whole genome shotgun (WGS) entry which is preliminary data.</text>
</comment>
<sequence length="89" mass="10007">MDTSFEQVTLGGLAVASRSGLGVDGRLFLAAKDLRRSFVWSKSLLERKAAAWMDTTKQSCSRHCIDTVLQLKRLNTFEPTLIYTNMHSK</sequence>